<dbReference type="PANTHER" id="PTHR33567">
    <property type="entry name" value="CHROMATE ION TRANSPORTER (EUROFUNG)"/>
    <property type="match status" value="1"/>
</dbReference>
<organism evidence="9 10">
    <name type="scientific">Ancylobacter tetraedralis</name>
    <dbReference type="NCBI Taxonomy" id="217068"/>
    <lineage>
        <taxon>Bacteria</taxon>
        <taxon>Pseudomonadati</taxon>
        <taxon>Pseudomonadota</taxon>
        <taxon>Alphaproteobacteria</taxon>
        <taxon>Hyphomicrobiales</taxon>
        <taxon>Xanthobacteraceae</taxon>
        <taxon>Ancylobacter</taxon>
    </lineage>
</organism>
<evidence type="ECO:0000256" key="7">
    <source>
        <dbReference type="SAM" id="MobiDB-lite"/>
    </source>
</evidence>
<keyword evidence="10" id="KW-1185">Reference proteome</keyword>
<feature type="compositionally biased region" description="Acidic residues" evidence="7">
    <location>
        <begin position="1"/>
        <end position="10"/>
    </location>
</feature>
<keyword evidence="3" id="KW-1003">Cell membrane</keyword>
<feature type="transmembrane region" description="Helical" evidence="8">
    <location>
        <begin position="97"/>
        <end position="122"/>
    </location>
</feature>
<accession>A0A839Z017</accession>
<dbReference type="GO" id="GO:0005886">
    <property type="term" value="C:plasma membrane"/>
    <property type="evidence" value="ECO:0007669"/>
    <property type="project" value="UniProtKB-SubCell"/>
</dbReference>
<keyword evidence="6 8" id="KW-0472">Membrane</keyword>
<comment type="similarity">
    <text evidence="2">Belongs to the chromate ion transporter (CHR) (TC 2.A.51) family.</text>
</comment>
<feature type="transmembrane region" description="Helical" evidence="8">
    <location>
        <begin position="391"/>
        <end position="416"/>
    </location>
</feature>
<reference evidence="9 10" key="1">
    <citation type="submission" date="2020-08" db="EMBL/GenBank/DDBJ databases">
        <title>Genomic Encyclopedia of Type Strains, Phase IV (KMG-IV): sequencing the most valuable type-strain genomes for metagenomic binning, comparative biology and taxonomic classification.</title>
        <authorList>
            <person name="Goeker M."/>
        </authorList>
    </citation>
    <scope>NUCLEOTIDE SEQUENCE [LARGE SCALE GENOMIC DNA]</scope>
    <source>
        <strain evidence="9 10">DSM 5895</strain>
    </source>
</reference>
<dbReference type="PIRSF" id="PIRSF004810">
    <property type="entry name" value="ChrA"/>
    <property type="match status" value="1"/>
</dbReference>
<gene>
    <name evidence="9" type="ORF">FHS55_000690</name>
</gene>
<feature type="region of interest" description="Disordered" evidence="7">
    <location>
        <begin position="1"/>
        <end position="21"/>
    </location>
</feature>
<evidence type="ECO:0000256" key="2">
    <source>
        <dbReference type="ARBA" id="ARBA00005262"/>
    </source>
</evidence>
<keyword evidence="4 8" id="KW-0812">Transmembrane</keyword>
<dbReference type="InterPro" id="IPR014047">
    <property type="entry name" value="Chr_Tranpt_l_chain"/>
</dbReference>
<evidence type="ECO:0000256" key="3">
    <source>
        <dbReference type="ARBA" id="ARBA00022475"/>
    </source>
</evidence>
<evidence type="ECO:0000256" key="5">
    <source>
        <dbReference type="ARBA" id="ARBA00022989"/>
    </source>
</evidence>
<dbReference type="Pfam" id="PF02417">
    <property type="entry name" value="Chromate_transp"/>
    <property type="match status" value="2"/>
</dbReference>
<dbReference type="NCBIfam" id="TIGR00937">
    <property type="entry name" value="2A51"/>
    <property type="match status" value="1"/>
</dbReference>
<evidence type="ECO:0000256" key="1">
    <source>
        <dbReference type="ARBA" id="ARBA00004651"/>
    </source>
</evidence>
<sequence length="417" mass="41928">MSDAQNDDMAAETPPLAADLDRPAGTAGEVFVAFLRLGLTSFGGPVAHLGYFRDDLVKRRQWLTEDAYATLVALCQFLPGPASSQVGMAIGLMRAGLAGMAAAWIGFTLPSALLMLAVAYGITTTAGIAAGWLAGLKIAAVAIVADAVLGMARNLCPDRARRTLALIAAAAAASVPGAVGQIGVIAAGALAGLAFLTPDTTPGRMPAHAPAGHLPGRSASIIALLVFAALLVLLPLLAKVTGNGGISLVDTLYRAGALVFGGGHVVLPLIEAELVHPGGLTRQTFLAGYGAAQAMPGPLFSFAAFVGAAMPGAPNGVTGGLIALLAAFLPSALLVYGALRFWTALAADRRVRSAMTGVNAAVVGLLGAAFWDPVVTSSISSGRSFALALLAYLALALWRVPAWAVVAGAALAGGLLL</sequence>
<protein>
    <submittedName>
        <fullName evidence="9">Chromate transporter</fullName>
    </submittedName>
</protein>
<evidence type="ECO:0000256" key="8">
    <source>
        <dbReference type="SAM" id="Phobius"/>
    </source>
</evidence>
<name>A0A839Z017_9HYPH</name>
<proteinExistence type="inferred from homology"/>
<comment type="caution">
    <text evidence="9">The sequence shown here is derived from an EMBL/GenBank/DDBJ whole genome shotgun (WGS) entry which is preliminary data.</text>
</comment>
<comment type="subcellular location">
    <subcellularLocation>
        <location evidence="1">Cell membrane</location>
        <topology evidence="1">Multi-pass membrane protein</topology>
    </subcellularLocation>
</comment>
<dbReference type="InterPro" id="IPR003370">
    <property type="entry name" value="Chromate_transpt"/>
</dbReference>
<feature type="transmembrane region" description="Helical" evidence="8">
    <location>
        <begin position="30"/>
        <end position="52"/>
    </location>
</feature>
<feature type="transmembrane region" description="Helical" evidence="8">
    <location>
        <begin position="351"/>
        <end position="371"/>
    </location>
</feature>
<dbReference type="PANTHER" id="PTHR33567:SF3">
    <property type="entry name" value="CHROMATE ION TRANSPORTER (EUROFUNG)"/>
    <property type="match status" value="1"/>
</dbReference>
<feature type="transmembrane region" description="Helical" evidence="8">
    <location>
        <begin position="128"/>
        <end position="152"/>
    </location>
</feature>
<evidence type="ECO:0000313" key="10">
    <source>
        <dbReference type="Proteomes" id="UP000533469"/>
    </source>
</evidence>
<evidence type="ECO:0000256" key="4">
    <source>
        <dbReference type="ARBA" id="ARBA00022692"/>
    </source>
</evidence>
<feature type="transmembrane region" description="Helical" evidence="8">
    <location>
        <begin position="320"/>
        <end position="339"/>
    </location>
</feature>
<feature type="transmembrane region" description="Helical" evidence="8">
    <location>
        <begin position="164"/>
        <end position="197"/>
    </location>
</feature>
<feature type="transmembrane region" description="Helical" evidence="8">
    <location>
        <begin position="217"/>
        <end position="240"/>
    </location>
</feature>
<dbReference type="Proteomes" id="UP000533469">
    <property type="component" value="Unassembled WGS sequence"/>
</dbReference>
<dbReference type="AlphaFoldDB" id="A0A839Z017"/>
<evidence type="ECO:0000313" key="9">
    <source>
        <dbReference type="EMBL" id="MBB3770104.1"/>
    </source>
</evidence>
<evidence type="ECO:0000256" key="6">
    <source>
        <dbReference type="ARBA" id="ARBA00023136"/>
    </source>
</evidence>
<keyword evidence="5 8" id="KW-1133">Transmembrane helix</keyword>
<dbReference type="GO" id="GO:0015109">
    <property type="term" value="F:chromate transmembrane transporter activity"/>
    <property type="evidence" value="ECO:0007669"/>
    <property type="project" value="InterPro"/>
</dbReference>
<dbReference type="EMBL" id="JACICD010000001">
    <property type="protein sequence ID" value="MBB3770104.1"/>
    <property type="molecule type" value="Genomic_DNA"/>
</dbReference>